<reference evidence="1 2" key="1">
    <citation type="submission" date="2016-10" db="EMBL/GenBank/DDBJ databases">
        <authorList>
            <person name="de Groot N.N."/>
        </authorList>
    </citation>
    <scope>NUCLEOTIDE SEQUENCE [LARGE SCALE GENOMIC DNA]</scope>
    <source>
        <strain evidence="1 2">DSM 8537</strain>
    </source>
</reference>
<name>A0A1I2Z230_9RHOB</name>
<dbReference type="STRING" id="34004.SAMN04488021_106119"/>
<dbReference type="RefSeq" id="WP_074966605.1">
    <property type="nucleotide sequence ID" value="NZ_CBCRYP010000080.1"/>
</dbReference>
<evidence type="ECO:0000313" key="2">
    <source>
        <dbReference type="Proteomes" id="UP000183635"/>
    </source>
</evidence>
<accession>A0A1I2Z230</accession>
<dbReference type="Pfam" id="PF20083">
    <property type="entry name" value="DUF6477"/>
    <property type="match status" value="1"/>
</dbReference>
<protein>
    <submittedName>
        <fullName evidence="1">Uncharacterized protein</fullName>
    </submittedName>
</protein>
<keyword evidence="2" id="KW-1185">Reference proteome</keyword>
<organism evidence="1 2">
    <name type="scientific">Paracoccus aminovorans</name>
    <dbReference type="NCBI Taxonomy" id="34004"/>
    <lineage>
        <taxon>Bacteria</taxon>
        <taxon>Pseudomonadati</taxon>
        <taxon>Pseudomonadota</taxon>
        <taxon>Alphaproteobacteria</taxon>
        <taxon>Rhodobacterales</taxon>
        <taxon>Paracoccaceae</taxon>
        <taxon>Paracoccus</taxon>
    </lineage>
</organism>
<sequence>MTMMSNVIAFQPRLGQPQMRRPRLLVRAARAGLAGWNRRRDLRRLLKCDDLPAAGVALARLRAEEAQLDAVRRERRADYDVHRHILLLIAILAETAEAAPRPVRAPLTCL</sequence>
<evidence type="ECO:0000313" key="1">
    <source>
        <dbReference type="EMBL" id="SFH31031.1"/>
    </source>
</evidence>
<dbReference type="EMBL" id="FOPU01000006">
    <property type="protein sequence ID" value="SFH31031.1"/>
    <property type="molecule type" value="Genomic_DNA"/>
</dbReference>
<proteinExistence type="predicted"/>
<dbReference type="Proteomes" id="UP000183635">
    <property type="component" value="Unassembled WGS sequence"/>
</dbReference>
<dbReference type="AlphaFoldDB" id="A0A1I2Z230"/>
<dbReference type="InterPro" id="IPR045516">
    <property type="entry name" value="DUF6477"/>
</dbReference>
<gene>
    <name evidence="1" type="ORF">SAMN04488021_106119</name>
</gene>